<dbReference type="GO" id="GO:0005829">
    <property type="term" value="C:cytosol"/>
    <property type="evidence" value="ECO:0007669"/>
    <property type="project" value="TreeGrafter"/>
</dbReference>
<feature type="binding site" evidence="7">
    <location>
        <position position="308"/>
    </location>
    <ligand>
        <name>Zn(2+)</name>
        <dbReference type="ChEBI" id="CHEBI:29105"/>
    </ligand>
</feature>
<feature type="binding site" evidence="7">
    <location>
        <position position="188"/>
    </location>
    <ligand>
        <name>substrate</name>
    </ligand>
</feature>
<feature type="domain" description="tRNA-guanine(15) transglycosylase-like" evidence="8">
    <location>
        <begin position="13"/>
        <end position="366"/>
    </location>
</feature>
<dbReference type="InterPro" id="IPR004803">
    <property type="entry name" value="TGT"/>
</dbReference>
<dbReference type="FunFam" id="3.20.20.105:FF:000001">
    <property type="entry name" value="Queuine tRNA-ribosyltransferase"/>
    <property type="match status" value="1"/>
</dbReference>
<evidence type="ECO:0000259" key="8">
    <source>
        <dbReference type="Pfam" id="PF01702"/>
    </source>
</evidence>
<comment type="cofactor">
    <cofactor evidence="7">
        <name>Zn(2+)</name>
        <dbReference type="ChEBI" id="CHEBI:29105"/>
    </cofactor>
    <text evidence="7">Binds 1 zinc ion per subunit.</text>
</comment>
<dbReference type="Proteomes" id="UP000093044">
    <property type="component" value="Chromosome"/>
</dbReference>
<feature type="binding site" evidence="7">
    <location>
        <position position="305"/>
    </location>
    <ligand>
        <name>Zn(2+)</name>
        <dbReference type="ChEBI" id="CHEBI:29105"/>
    </ligand>
</feature>
<dbReference type="OrthoDB" id="9805417at2"/>
<comment type="pathway">
    <text evidence="7">tRNA modification; tRNA-queuosine biosynthesis.</text>
</comment>
<gene>
    <name evidence="7" type="primary">tgt</name>
    <name evidence="9" type="ORF">BED41_06010</name>
</gene>
<evidence type="ECO:0000256" key="1">
    <source>
        <dbReference type="ARBA" id="ARBA00022676"/>
    </source>
</evidence>
<feature type="region of interest" description="RNA binding" evidence="7">
    <location>
        <begin position="246"/>
        <end position="252"/>
    </location>
</feature>
<protein>
    <recommendedName>
        <fullName evidence="7">Queuine tRNA-ribosyltransferase</fullName>
        <ecNumber evidence="7">2.4.2.29</ecNumber>
    </recommendedName>
    <alternativeName>
        <fullName evidence="7">Guanine insertion enzyme</fullName>
    </alternativeName>
    <alternativeName>
        <fullName evidence="7">tRNA-guanine transglycosylase</fullName>
    </alternativeName>
</protein>
<evidence type="ECO:0000313" key="10">
    <source>
        <dbReference type="Proteomes" id="UP000093044"/>
    </source>
</evidence>
<dbReference type="GO" id="GO:0046872">
    <property type="term" value="F:metal ion binding"/>
    <property type="evidence" value="ECO:0007669"/>
    <property type="project" value="UniProtKB-KW"/>
</dbReference>
<evidence type="ECO:0000256" key="7">
    <source>
        <dbReference type="HAMAP-Rule" id="MF_00168"/>
    </source>
</evidence>
<dbReference type="EMBL" id="CP016757">
    <property type="protein sequence ID" value="ANZ46587.1"/>
    <property type="molecule type" value="Genomic_DNA"/>
</dbReference>
<feature type="binding site" evidence="7">
    <location>
        <position position="146"/>
    </location>
    <ligand>
        <name>substrate</name>
    </ligand>
</feature>
<dbReference type="PANTHER" id="PTHR43530">
    <property type="entry name" value="QUEUINE TRNA-RIBOSYLTRANSFERASE CATALYTIC SUBUNIT 1"/>
    <property type="match status" value="1"/>
</dbReference>
<keyword evidence="4 7" id="KW-0479">Metal-binding</keyword>
<dbReference type="NCBIfam" id="TIGR00430">
    <property type="entry name" value="Q_tRNA_tgt"/>
    <property type="match status" value="1"/>
</dbReference>
<feature type="region of interest" description="RNA binding; important for wobble base 34 recognition" evidence="7">
    <location>
        <begin position="270"/>
        <end position="274"/>
    </location>
</feature>
<evidence type="ECO:0000256" key="2">
    <source>
        <dbReference type="ARBA" id="ARBA00022679"/>
    </source>
</evidence>
<dbReference type="Gene3D" id="3.20.20.105">
    <property type="entry name" value="Queuine tRNA-ribosyltransferase-like"/>
    <property type="match status" value="1"/>
</dbReference>
<feature type="binding site" evidence="7">
    <location>
        <position position="303"/>
    </location>
    <ligand>
        <name>Zn(2+)</name>
        <dbReference type="ChEBI" id="CHEBI:29105"/>
    </ligand>
</feature>
<evidence type="ECO:0000256" key="6">
    <source>
        <dbReference type="ARBA" id="ARBA00050112"/>
    </source>
</evidence>
<organism evidence="9 10">
    <name type="scientific">Cloacibacillus porcorum</name>
    <dbReference type="NCBI Taxonomy" id="1197717"/>
    <lineage>
        <taxon>Bacteria</taxon>
        <taxon>Thermotogati</taxon>
        <taxon>Synergistota</taxon>
        <taxon>Synergistia</taxon>
        <taxon>Synergistales</taxon>
        <taxon>Synergistaceae</taxon>
        <taxon>Cloacibacillus</taxon>
    </lineage>
</organism>
<dbReference type="SUPFAM" id="SSF51713">
    <property type="entry name" value="tRNA-guanine transglycosylase"/>
    <property type="match status" value="1"/>
</dbReference>
<dbReference type="EC" id="2.4.2.29" evidence="7"/>
<dbReference type="KEGG" id="cpor:BED41_06010"/>
<dbReference type="HAMAP" id="MF_00168">
    <property type="entry name" value="Q_tRNA_Tgt"/>
    <property type="match status" value="1"/>
</dbReference>
<dbReference type="NCBIfam" id="TIGR00449">
    <property type="entry name" value="tgt_general"/>
    <property type="match status" value="1"/>
</dbReference>
<feature type="binding site" evidence="7">
    <location>
        <position position="334"/>
    </location>
    <ligand>
        <name>Zn(2+)</name>
        <dbReference type="ChEBI" id="CHEBI:29105"/>
    </ligand>
</feature>
<dbReference type="STRING" id="1197717.BED41_06010"/>
<feature type="active site" description="Proton acceptor" evidence="7">
    <location>
        <position position="92"/>
    </location>
</feature>
<dbReference type="GO" id="GO:0008616">
    <property type="term" value="P:tRNA queuosine(34) biosynthetic process"/>
    <property type="evidence" value="ECO:0007669"/>
    <property type="project" value="UniProtKB-UniRule"/>
</dbReference>
<sequence>MFEYKLTAQCPETGARAGEFTTPHGVIKTPVFMPVGTQATVKAMTPPELEGLGAQIILGNTYHLHMRPGEDIVEEAGGLHRFMGWNHPILTDSGGFQVFSLANINKIKEDGVKFRSHIDGSRHFMRPEDSMAIQQKLGSDIAMAFDECVSLPTTPEYSREAMERTIRWAGRCREYHSRPDQALFGIVQGALYESQRIECIERLEEIGFPGYGIGGLSVGESHAEMYRVLDALSPHMPQDKPRYLMGVGFPTNLVEGIARGIDMFDCVLPTRNGRNGQLLTSFGKMNIKNLAFARDYTPVDPNCGCYVCRNFTRAYLRHLYTAGEILAARLCSWHNLYFLVNLVNDARQAIIEGRFPAFRRNFMENFMEGAYLNE</sequence>
<dbReference type="Pfam" id="PF01702">
    <property type="entry name" value="TGT"/>
    <property type="match status" value="1"/>
</dbReference>
<keyword evidence="10" id="KW-1185">Reference proteome</keyword>
<name>A0A1B2I9H1_9BACT</name>
<keyword evidence="5 7" id="KW-0862">Zinc</keyword>
<proteinExistence type="inferred from homology"/>
<keyword evidence="7" id="KW-0671">Queuosine biosynthesis</keyword>
<dbReference type="RefSeq" id="WP_066749017.1">
    <property type="nucleotide sequence ID" value="NZ_CP016757.1"/>
</dbReference>
<comment type="catalytic activity">
    <reaction evidence="6 7">
        <text>7-aminomethyl-7-carbaguanine + guanosine(34) in tRNA = 7-aminomethyl-7-carbaguanosine(34) in tRNA + guanine</text>
        <dbReference type="Rhea" id="RHEA:24104"/>
        <dbReference type="Rhea" id="RHEA-COMP:10341"/>
        <dbReference type="Rhea" id="RHEA-COMP:10342"/>
        <dbReference type="ChEBI" id="CHEBI:16235"/>
        <dbReference type="ChEBI" id="CHEBI:58703"/>
        <dbReference type="ChEBI" id="CHEBI:74269"/>
        <dbReference type="ChEBI" id="CHEBI:82833"/>
        <dbReference type="EC" id="2.4.2.29"/>
    </reaction>
</comment>
<evidence type="ECO:0000256" key="5">
    <source>
        <dbReference type="ARBA" id="ARBA00022833"/>
    </source>
</evidence>
<dbReference type="UniPathway" id="UPA00392"/>
<keyword evidence="2 7" id="KW-0808">Transferase</keyword>
<dbReference type="InterPro" id="IPR036511">
    <property type="entry name" value="TGT-like_sf"/>
</dbReference>
<reference evidence="9" key="1">
    <citation type="submission" date="2016-08" db="EMBL/GenBank/DDBJ databases">
        <title>Complete genome of Cloacibacillus porcorum.</title>
        <authorList>
            <person name="Looft T."/>
            <person name="Bayles D.O."/>
            <person name="Alt D.P."/>
        </authorList>
    </citation>
    <scope>NUCLEOTIDE SEQUENCE [LARGE SCALE GENOMIC DNA]</scope>
    <source>
        <strain evidence="9">CL-84</strain>
    </source>
</reference>
<dbReference type="GO" id="GO:0008479">
    <property type="term" value="F:tRNA-guanosine(34) queuine transglycosylase activity"/>
    <property type="evidence" value="ECO:0007669"/>
    <property type="project" value="UniProtKB-UniRule"/>
</dbReference>
<feature type="binding site" evidence="7">
    <location>
        <position position="215"/>
    </location>
    <ligand>
        <name>substrate</name>
    </ligand>
</feature>
<evidence type="ECO:0000313" key="9">
    <source>
        <dbReference type="EMBL" id="ANZ46587.1"/>
    </source>
</evidence>
<dbReference type="GeneID" id="83057404"/>
<keyword evidence="3 7" id="KW-0819">tRNA processing</keyword>
<evidence type="ECO:0000256" key="4">
    <source>
        <dbReference type="ARBA" id="ARBA00022723"/>
    </source>
</evidence>
<comment type="subunit">
    <text evidence="7">Homodimer. Within each dimer, one monomer is responsible for RNA recognition and catalysis, while the other monomer binds to the replacement base PreQ1.</text>
</comment>
<comment type="function">
    <text evidence="7">Catalyzes the base-exchange of a guanine (G) residue with the queuine precursor 7-aminomethyl-7-deazaguanine (PreQ1) at position 34 (anticodon wobble position) in tRNAs with GU(N) anticodons (tRNA-Asp, -Asn, -His and -Tyr). Catalysis occurs through a double-displacement mechanism. The nucleophile active site attacks the C1' of nucleotide 34 to detach the guanine base from the RNA, forming a covalent enzyme-RNA intermediate. The proton acceptor active site deprotonates the incoming PreQ1, allowing a nucleophilic attack on the C1' of the ribose to form the product. After dissociation, two additional enzymatic reactions on the tRNA convert PreQ1 to queuine (Q), resulting in the hypermodified nucleoside queuosine (7-(((4,5-cis-dihydroxy-2-cyclopenten-1-yl)amino)methyl)-7-deazaguanosine).</text>
</comment>
<feature type="active site" description="Nucleophile" evidence="7">
    <location>
        <position position="265"/>
    </location>
</feature>
<accession>A0A1B2I9H1</accession>
<comment type="similarity">
    <text evidence="7">Belongs to the queuine tRNA-ribosyltransferase family.</text>
</comment>
<dbReference type="AlphaFoldDB" id="A0A1B2I9H1"/>
<dbReference type="InterPro" id="IPR002616">
    <property type="entry name" value="tRNA_ribo_trans-like"/>
</dbReference>
<keyword evidence="1 7" id="KW-0328">Glycosyltransferase</keyword>
<evidence type="ECO:0000256" key="3">
    <source>
        <dbReference type="ARBA" id="ARBA00022694"/>
    </source>
</evidence>
<feature type="binding site" evidence="7">
    <location>
        <begin position="92"/>
        <end position="96"/>
    </location>
    <ligand>
        <name>substrate</name>
    </ligand>
</feature>
<dbReference type="PANTHER" id="PTHR43530:SF1">
    <property type="entry name" value="QUEUINE TRNA-RIBOSYLTRANSFERASE CATALYTIC SUBUNIT 1"/>
    <property type="match status" value="1"/>
</dbReference>